<accession>A0A4P2QY31</accession>
<organism evidence="2 3">
    <name type="scientific">Sorangium cellulosum</name>
    <name type="common">Polyangium cellulosum</name>
    <dbReference type="NCBI Taxonomy" id="56"/>
    <lineage>
        <taxon>Bacteria</taxon>
        <taxon>Pseudomonadati</taxon>
        <taxon>Myxococcota</taxon>
        <taxon>Polyangia</taxon>
        <taxon>Polyangiales</taxon>
        <taxon>Polyangiaceae</taxon>
        <taxon>Sorangium</taxon>
    </lineage>
</organism>
<evidence type="ECO:0000313" key="3">
    <source>
        <dbReference type="Proteomes" id="UP000295497"/>
    </source>
</evidence>
<dbReference type="Proteomes" id="UP000295497">
    <property type="component" value="Chromosome"/>
</dbReference>
<proteinExistence type="predicted"/>
<evidence type="ECO:0000256" key="1">
    <source>
        <dbReference type="SAM" id="MobiDB-lite"/>
    </source>
</evidence>
<feature type="compositionally biased region" description="Basic and acidic residues" evidence="1">
    <location>
        <begin position="45"/>
        <end position="59"/>
    </location>
</feature>
<sequence>MRNALAPRPPLPAILGLAAPAAPPARGPSAEPRGGGPAQRPAAPIRDEARGAGRRDLPGRRGRMPHRAAQVTTVCAPGGGHE</sequence>
<dbReference type="EMBL" id="CP012672">
    <property type="protein sequence ID" value="AUX34463.1"/>
    <property type="molecule type" value="Genomic_DNA"/>
</dbReference>
<gene>
    <name evidence="2" type="ORF">SOCE836_066370</name>
</gene>
<evidence type="ECO:0000313" key="2">
    <source>
        <dbReference type="EMBL" id="AUX34463.1"/>
    </source>
</evidence>
<protein>
    <submittedName>
        <fullName evidence="2">Uncharacterized protein</fullName>
    </submittedName>
</protein>
<feature type="region of interest" description="Disordered" evidence="1">
    <location>
        <begin position="1"/>
        <end position="82"/>
    </location>
</feature>
<reference evidence="2 3" key="1">
    <citation type="submission" date="2015-09" db="EMBL/GenBank/DDBJ databases">
        <title>Sorangium comparison.</title>
        <authorList>
            <person name="Zaburannyi N."/>
            <person name="Bunk B."/>
            <person name="Overmann J."/>
            <person name="Mueller R."/>
        </authorList>
    </citation>
    <scope>NUCLEOTIDE SEQUENCE [LARGE SCALE GENOMIC DNA]</scope>
    <source>
        <strain evidence="2 3">So ce836</strain>
    </source>
</reference>
<dbReference type="AlphaFoldDB" id="A0A4P2QY31"/>
<name>A0A4P2QY31_SORCE</name>